<dbReference type="AlphaFoldDB" id="A0A0F9TAM1"/>
<name>A0A0F9TAM1_9ZZZZ</name>
<organism evidence="1">
    <name type="scientific">marine sediment metagenome</name>
    <dbReference type="NCBI Taxonomy" id="412755"/>
    <lineage>
        <taxon>unclassified sequences</taxon>
        <taxon>metagenomes</taxon>
        <taxon>ecological metagenomes</taxon>
    </lineage>
</organism>
<comment type="caution">
    <text evidence="1">The sequence shown here is derived from an EMBL/GenBank/DDBJ whole genome shotgun (WGS) entry which is preliminary data.</text>
</comment>
<dbReference type="EMBL" id="LAZR01000371">
    <property type="protein sequence ID" value="KKN72022.1"/>
    <property type="molecule type" value="Genomic_DNA"/>
</dbReference>
<proteinExistence type="predicted"/>
<protein>
    <submittedName>
        <fullName evidence="1">Uncharacterized protein</fullName>
    </submittedName>
</protein>
<reference evidence="1" key="1">
    <citation type="journal article" date="2015" name="Nature">
        <title>Complex archaea that bridge the gap between prokaryotes and eukaryotes.</title>
        <authorList>
            <person name="Spang A."/>
            <person name="Saw J.H."/>
            <person name="Jorgensen S.L."/>
            <person name="Zaremba-Niedzwiedzka K."/>
            <person name="Martijn J."/>
            <person name="Lind A.E."/>
            <person name="van Eijk R."/>
            <person name="Schleper C."/>
            <person name="Guy L."/>
            <person name="Ettema T.J."/>
        </authorList>
    </citation>
    <scope>NUCLEOTIDE SEQUENCE</scope>
</reference>
<accession>A0A0F9TAM1</accession>
<gene>
    <name evidence="1" type="ORF">LCGC14_0415040</name>
</gene>
<evidence type="ECO:0000313" key="1">
    <source>
        <dbReference type="EMBL" id="KKN72022.1"/>
    </source>
</evidence>
<sequence length="88" mass="10576">MFTARRSIKDHELIEAKKRNIFDSVNMKDNVIMRELGRLPENYYIFKIAVMLSKVPISQYEYVHHISLQQLYWFILRGRGDLSKIFLV</sequence>